<organism evidence="2 3">
    <name type="scientific">Symbiochloris irregularis</name>
    <dbReference type="NCBI Taxonomy" id="706552"/>
    <lineage>
        <taxon>Eukaryota</taxon>
        <taxon>Viridiplantae</taxon>
        <taxon>Chlorophyta</taxon>
        <taxon>core chlorophytes</taxon>
        <taxon>Trebouxiophyceae</taxon>
        <taxon>Trebouxiales</taxon>
        <taxon>Trebouxiaceae</taxon>
        <taxon>Symbiochloris</taxon>
    </lineage>
</organism>
<gene>
    <name evidence="2" type="ORF">WJX73_008555</name>
</gene>
<proteinExistence type="predicted"/>
<dbReference type="EMBL" id="JALJOQ010000058">
    <property type="protein sequence ID" value="KAK9803552.1"/>
    <property type="molecule type" value="Genomic_DNA"/>
</dbReference>
<name>A0AAW1P2L0_9CHLO</name>
<dbReference type="Proteomes" id="UP001465755">
    <property type="component" value="Unassembled WGS sequence"/>
</dbReference>
<accession>A0AAW1P2L0</accession>
<evidence type="ECO:0000313" key="3">
    <source>
        <dbReference type="Proteomes" id="UP001465755"/>
    </source>
</evidence>
<protein>
    <submittedName>
        <fullName evidence="2">Uncharacterized protein</fullName>
    </submittedName>
</protein>
<feature type="region of interest" description="Disordered" evidence="1">
    <location>
        <begin position="1"/>
        <end position="22"/>
    </location>
</feature>
<dbReference type="AlphaFoldDB" id="A0AAW1P2L0"/>
<evidence type="ECO:0000313" key="2">
    <source>
        <dbReference type="EMBL" id="KAK9803552.1"/>
    </source>
</evidence>
<keyword evidence="3" id="KW-1185">Reference proteome</keyword>
<evidence type="ECO:0000256" key="1">
    <source>
        <dbReference type="SAM" id="MobiDB-lite"/>
    </source>
</evidence>
<sequence length="211" mass="23034">MGRHRESGRGAGRGRAPDRTELRTQALQEAEVLQQRAERKGEASEGLALLQQAAGKYQEALQGEPAGSTEEVEQAWLGLGDVLRQAAETTLALCQSLPDQQLTPARGASASQQALTLLSQSVSAFEQARPAGAPLQQQPRSAIALQEDALTWSNLGDALMTHAERLYDSGEKPTCRWVACKQAQQQWQRQLNSTLEPVQTPLLEPYRVLLL</sequence>
<comment type="caution">
    <text evidence="2">The sequence shown here is derived from an EMBL/GenBank/DDBJ whole genome shotgun (WGS) entry which is preliminary data.</text>
</comment>
<reference evidence="2 3" key="1">
    <citation type="journal article" date="2024" name="Nat. Commun.">
        <title>Phylogenomics reveals the evolutionary origins of lichenization in chlorophyte algae.</title>
        <authorList>
            <person name="Puginier C."/>
            <person name="Libourel C."/>
            <person name="Otte J."/>
            <person name="Skaloud P."/>
            <person name="Haon M."/>
            <person name="Grisel S."/>
            <person name="Petersen M."/>
            <person name="Berrin J.G."/>
            <person name="Delaux P.M."/>
            <person name="Dal Grande F."/>
            <person name="Keller J."/>
        </authorList>
    </citation>
    <scope>NUCLEOTIDE SEQUENCE [LARGE SCALE GENOMIC DNA]</scope>
    <source>
        <strain evidence="2 3">SAG 2036</strain>
    </source>
</reference>